<feature type="compositionally biased region" description="Basic and acidic residues" evidence="1">
    <location>
        <begin position="1"/>
        <end position="21"/>
    </location>
</feature>
<dbReference type="Pfam" id="PF06881">
    <property type="entry name" value="Elongin_A"/>
    <property type="match status" value="1"/>
</dbReference>
<evidence type="ECO:0000313" key="3">
    <source>
        <dbReference type="Proteomes" id="UP001633002"/>
    </source>
</evidence>
<dbReference type="Proteomes" id="UP001633002">
    <property type="component" value="Unassembled WGS sequence"/>
</dbReference>
<dbReference type="InterPro" id="IPR010684">
    <property type="entry name" value="RNA_pol_II_trans_fac_SIII_A"/>
</dbReference>
<comment type="caution">
    <text evidence="2">The sequence shown here is derived from an EMBL/GenBank/DDBJ whole genome shotgun (WGS) entry which is preliminary data.</text>
</comment>
<protein>
    <recommendedName>
        <fullName evidence="4">Elongin-A</fullName>
    </recommendedName>
</protein>
<dbReference type="AlphaFoldDB" id="A0ABD3GJI9"/>
<accession>A0ABD3GJI9</accession>
<feature type="region of interest" description="Disordered" evidence="1">
    <location>
        <begin position="1"/>
        <end position="30"/>
    </location>
</feature>
<organism evidence="2 3">
    <name type="scientific">Riccia sorocarpa</name>
    <dbReference type="NCBI Taxonomy" id="122646"/>
    <lineage>
        <taxon>Eukaryota</taxon>
        <taxon>Viridiplantae</taxon>
        <taxon>Streptophyta</taxon>
        <taxon>Embryophyta</taxon>
        <taxon>Marchantiophyta</taxon>
        <taxon>Marchantiopsida</taxon>
        <taxon>Marchantiidae</taxon>
        <taxon>Marchantiales</taxon>
        <taxon>Ricciaceae</taxon>
        <taxon>Riccia</taxon>
    </lineage>
</organism>
<name>A0ABD3GJI9_9MARC</name>
<keyword evidence="3" id="KW-1185">Reference proteome</keyword>
<sequence length="230" mass="26292">MPKPSKDLSERRTHKRDDLVPRKSAKLSGNKPPALEELCIRSAIDNLDHIRDVGHTDTRLLKVILPHCTPEQLLKIEENTKGRDLSQITNELWLGHYSRKFGEDNVRTVQERMRKTNKIFKWKALYQAKLREQDDVEKKCVQRLRELYKESSEKKDSRKLQQIELMPPPGRKRTFSSVGGGSSSGRFGGGSSGRFGKPDAGAKGRLMKKARAEFVASNQAKKFSQVRKPR</sequence>
<dbReference type="PANTHER" id="PTHR47543">
    <property type="entry name" value="OS08G0169600 PROTEIN"/>
    <property type="match status" value="1"/>
</dbReference>
<evidence type="ECO:0000256" key="1">
    <source>
        <dbReference type="SAM" id="MobiDB-lite"/>
    </source>
</evidence>
<dbReference type="PANTHER" id="PTHR47543:SF2">
    <property type="entry name" value="RNA POLYMERASE II TRANSCRIPTION FACTOR SIII SUBUNIT A"/>
    <property type="match status" value="1"/>
</dbReference>
<proteinExistence type="predicted"/>
<dbReference type="Gene3D" id="6.10.250.3180">
    <property type="match status" value="1"/>
</dbReference>
<feature type="region of interest" description="Disordered" evidence="1">
    <location>
        <begin position="164"/>
        <end position="206"/>
    </location>
</feature>
<evidence type="ECO:0008006" key="4">
    <source>
        <dbReference type="Google" id="ProtNLM"/>
    </source>
</evidence>
<evidence type="ECO:0000313" key="2">
    <source>
        <dbReference type="EMBL" id="KAL3678322.1"/>
    </source>
</evidence>
<reference evidence="2 3" key="1">
    <citation type="submission" date="2024-09" db="EMBL/GenBank/DDBJ databases">
        <title>Chromosome-scale assembly of Riccia sorocarpa.</title>
        <authorList>
            <person name="Paukszto L."/>
        </authorList>
    </citation>
    <scope>NUCLEOTIDE SEQUENCE [LARGE SCALE GENOMIC DNA]</scope>
    <source>
        <strain evidence="2">LP-2024</strain>
        <tissue evidence="2">Aerial parts of the thallus</tissue>
    </source>
</reference>
<feature type="compositionally biased region" description="Gly residues" evidence="1">
    <location>
        <begin position="178"/>
        <end position="193"/>
    </location>
</feature>
<gene>
    <name evidence="2" type="ORF">R1sor_021278</name>
</gene>
<dbReference type="EMBL" id="JBJQOH010000007">
    <property type="protein sequence ID" value="KAL3678322.1"/>
    <property type="molecule type" value="Genomic_DNA"/>
</dbReference>